<name>A0ABP1AGF8_9BRYO</name>
<dbReference type="Proteomes" id="UP001497522">
    <property type="component" value="Chromosome 12"/>
</dbReference>
<proteinExistence type="predicted"/>
<gene>
    <name evidence="1" type="ORF">CSSPJE1EN2_LOCUS4631</name>
</gene>
<organism evidence="1 2">
    <name type="scientific">Sphagnum jensenii</name>
    <dbReference type="NCBI Taxonomy" id="128206"/>
    <lineage>
        <taxon>Eukaryota</taxon>
        <taxon>Viridiplantae</taxon>
        <taxon>Streptophyta</taxon>
        <taxon>Embryophyta</taxon>
        <taxon>Bryophyta</taxon>
        <taxon>Sphagnophytina</taxon>
        <taxon>Sphagnopsida</taxon>
        <taxon>Sphagnales</taxon>
        <taxon>Sphagnaceae</taxon>
        <taxon>Sphagnum</taxon>
    </lineage>
</organism>
<keyword evidence="2" id="KW-1185">Reference proteome</keyword>
<dbReference type="EMBL" id="OZ023713">
    <property type="protein sequence ID" value="CAK9861636.1"/>
    <property type="molecule type" value="Genomic_DNA"/>
</dbReference>
<evidence type="ECO:0000313" key="1">
    <source>
        <dbReference type="EMBL" id="CAK9861636.1"/>
    </source>
</evidence>
<reference evidence="1" key="1">
    <citation type="submission" date="2024-03" db="EMBL/GenBank/DDBJ databases">
        <authorList>
            <consortium name="ELIXIR-Norway"/>
            <consortium name="Elixir Norway"/>
        </authorList>
    </citation>
    <scope>NUCLEOTIDE SEQUENCE</scope>
</reference>
<accession>A0ABP1AGF8</accession>
<sequence>MMIFILECNAVFHRASWLLPFQLPHDPCHSSFCFHVVICFYQWRPTYKLQNVMMIYIRRKLSSSSSIDSLNTKFFNWEKKSISFQQIDSMSTEAIFSAEHLFHPAALTAIVGGAMSWQAQNFSHGLRTDYRKSLGFCNWIQSFATNFFPASPGCTEKMFCL</sequence>
<evidence type="ECO:0000313" key="2">
    <source>
        <dbReference type="Proteomes" id="UP001497522"/>
    </source>
</evidence>
<protein>
    <submittedName>
        <fullName evidence="1">Uncharacterized protein</fullName>
    </submittedName>
</protein>